<gene>
    <name evidence="1" type="ORF">Cvel_19418</name>
</gene>
<name>A0A0G4FZE1_9ALVE</name>
<dbReference type="AlphaFoldDB" id="A0A0G4FZE1"/>
<dbReference type="VEuPathDB" id="CryptoDB:Cvel_19418"/>
<reference evidence="1" key="1">
    <citation type="submission" date="2014-11" db="EMBL/GenBank/DDBJ databases">
        <authorList>
            <person name="Otto D Thomas"/>
            <person name="Naeem Raeece"/>
        </authorList>
    </citation>
    <scope>NUCLEOTIDE SEQUENCE</scope>
</reference>
<dbReference type="EMBL" id="CDMZ01000742">
    <property type="protein sequence ID" value="CEM20579.1"/>
    <property type="molecule type" value="Genomic_DNA"/>
</dbReference>
<sequence length="230" mass="25655">MEPPRGSAPSRHQVKGAFTQILRGLRHTHVLEEITFGHLGVATDSRLTEERNKRVNLFVSLLNGDTLLADVSMTFPISSDASRLRTRSKTAEAAAKTKSKEKVWKYAVAARAVGLWFLIEIVPLVFETFGHPNKETVSFVKELVSVASSRAGFSTEGELMAVQARLTDRYWKILGCTLQRYVAINVLTSVFHGRGQRGPFQPVSLLGQEFSMQLSHKRDRFVQEDPESAA</sequence>
<accession>A0A0G4FZE1</accession>
<proteinExistence type="predicted"/>
<evidence type="ECO:0000313" key="1">
    <source>
        <dbReference type="EMBL" id="CEM20579.1"/>
    </source>
</evidence>
<protein>
    <submittedName>
        <fullName evidence="1">Uncharacterized protein</fullName>
    </submittedName>
</protein>
<dbReference type="PhylomeDB" id="A0A0G4FZE1"/>
<organism evidence="1">
    <name type="scientific">Chromera velia CCMP2878</name>
    <dbReference type="NCBI Taxonomy" id="1169474"/>
    <lineage>
        <taxon>Eukaryota</taxon>
        <taxon>Sar</taxon>
        <taxon>Alveolata</taxon>
        <taxon>Colpodellida</taxon>
        <taxon>Chromeraceae</taxon>
        <taxon>Chromera</taxon>
    </lineage>
</organism>